<evidence type="ECO:0000256" key="1">
    <source>
        <dbReference type="ARBA" id="ARBA00007843"/>
    </source>
</evidence>
<evidence type="ECO:0000313" key="4">
    <source>
        <dbReference type="EMBL" id="PPS14124.1"/>
    </source>
</evidence>
<protein>
    <recommendedName>
        <fullName evidence="3">FAS1 domain-containing protein</fullName>
    </recommendedName>
</protein>
<dbReference type="OrthoDB" id="1934418at2759"/>
<reference evidence="4 5" key="1">
    <citation type="submission" date="2015-01" db="EMBL/GenBank/DDBJ databases">
        <title>Genome of allotetraploid Gossypium barbadense reveals genomic plasticity and fiber elongation in cotton evolution.</title>
        <authorList>
            <person name="Chen X."/>
            <person name="Liu X."/>
            <person name="Zhao B."/>
            <person name="Zheng H."/>
            <person name="Hu Y."/>
            <person name="Lu G."/>
            <person name="Yang C."/>
            <person name="Chen J."/>
            <person name="Shan C."/>
            <person name="Zhang L."/>
            <person name="Zhou Y."/>
            <person name="Wang L."/>
            <person name="Guo W."/>
            <person name="Bai Y."/>
            <person name="Ruan J."/>
            <person name="Shangguan X."/>
            <person name="Mao Y."/>
            <person name="Jiang J."/>
            <person name="Zhu Y."/>
            <person name="Lei J."/>
            <person name="Kang H."/>
            <person name="Chen S."/>
            <person name="He X."/>
            <person name="Wang R."/>
            <person name="Wang Y."/>
            <person name="Chen J."/>
            <person name="Wang L."/>
            <person name="Yu S."/>
            <person name="Wang B."/>
            <person name="Wei J."/>
            <person name="Song S."/>
            <person name="Lu X."/>
            <person name="Gao Z."/>
            <person name="Gu W."/>
            <person name="Deng X."/>
            <person name="Ma D."/>
            <person name="Wang S."/>
            <person name="Liang W."/>
            <person name="Fang L."/>
            <person name="Cai C."/>
            <person name="Zhu X."/>
            <person name="Zhou B."/>
            <person name="Zhang Y."/>
            <person name="Chen Z."/>
            <person name="Xu S."/>
            <person name="Zhu R."/>
            <person name="Wang S."/>
            <person name="Zhang T."/>
            <person name="Zhao G."/>
        </authorList>
    </citation>
    <scope>NUCLEOTIDE SEQUENCE [LARGE SCALE GENOMIC DNA]</scope>
    <source>
        <strain evidence="5">cv. Xinhai21</strain>
        <tissue evidence="4">Leaf</tissue>
    </source>
</reference>
<dbReference type="SUPFAM" id="SSF82153">
    <property type="entry name" value="FAS1 domain"/>
    <property type="match status" value="2"/>
</dbReference>
<dbReference type="PANTHER" id="PTHR36069:SF1">
    <property type="entry name" value="EXPRESSED PROTEIN"/>
    <property type="match status" value="1"/>
</dbReference>
<name>A0A2P5YF09_GOSBA</name>
<accession>A0A2P5YF09</accession>
<dbReference type="EMBL" id="KZ663282">
    <property type="protein sequence ID" value="PPS14124.1"/>
    <property type="molecule type" value="Genomic_DNA"/>
</dbReference>
<evidence type="ECO:0000256" key="2">
    <source>
        <dbReference type="ARBA" id="ARBA00022974"/>
    </source>
</evidence>
<evidence type="ECO:0000259" key="3">
    <source>
        <dbReference type="SMART" id="SM00554"/>
    </source>
</evidence>
<feature type="domain" description="FAS1" evidence="3">
    <location>
        <begin position="59"/>
        <end position="156"/>
    </location>
</feature>
<proteinExistence type="inferred from homology"/>
<dbReference type="InterPro" id="IPR036378">
    <property type="entry name" value="FAS1_dom_sf"/>
</dbReference>
<keyword evidence="2" id="KW-0325">Glycoprotein</keyword>
<evidence type="ECO:0000313" key="5">
    <source>
        <dbReference type="Proteomes" id="UP000239757"/>
    </source>
</evidence>
<dbReference type="InterPro" id="IPR000782">
    <property type="entry name" value="FAS1_domain"/>
</dbReference>
<dbReference type="InterPro" id="IPR053339">
    <property type="entry name" value="FAS1_domain_protein"/>
</dbReference>
<sequence length="461" mass="50201">MFALLMAAQFKSISSTNLPPKDDQDLRLAMEEMQKANYFTFVMLLNMLPLDPKFLANVTFLMPNDRMLSKTVIPDNAFSSFLHRHSIPSPLIFEHLLYIPTGSVLPSLMPEYLMNVSNGGGRRTFVLNNVKIISPNICTVGSSIRCHGIDGVLNPESNISLHTCSNTMVPVPPPPSLVAPPPLLPPPPPSPVPFFSSPEDDFPVPAPLPADSSQHISGSSKLSLQFKSISSTNLPPKDDQDLRLAMEEMQKANYFTFVMLLNMLPLDPKFLANVTFLMPNDRMLSKTVIPDNAFSSFLHRHSIPSPLIFEHLLYIPTGSVLPSLMPEYLMNVSNGGGRRTFVLNNVKIISPNICTVGSSIRCHGIDGVLNPESNISLHTCSNTMVPVPPPPSLVAPPPLLPPPPPSPVPFFSSPEDDFPVPAPLPADSSQHISGSSKLSLGRKMLKSMATILVPLMIGVSI</sequence>
<keyword evidence="2" id="KW-0654">Proteoglycan</keyword>
<feature type="domain" description="FAS1" evidence="3">
    <location>
        <begin position="275"/>
        <end position="372"/>
    </location>
</feature>
<dbReference type="AlphaFoldDB" id="A0A2P5YF09"/>
<dbReference type="Proteomes" id="UP000239757">
    <property type="component" value="Unassembled WGS sequence"/>
</dbReference>
<gene>
    <name evidence="4" type="ORF">GOBAR_AA06457</name>
</gene>
<dbReference type="SMART" id="SM00554">
    <property type="entry name" value="FAS1"/>
    <property type="match status" value="2"/>
</dbReference>
<comment type="similarity">
    <text evidence="1">Belongs to the fasciclin-like AGP family.</text>
</comment>
<dbReference type="PANTHER" id="PTHR36069">
    <property type="entry name" value="EXPRESSED PROTEIN-RELATED"/>
    <property type="match status" value="1"/>
</dbReference>
<organism evidence="4 5">
    <name type="scientific">Gossypium barbadense</name>
    <name type="common">Sea Island cotton</name>
    <name type="synonym">Hibiscus barbadensis</name>
    <dbReference type="NCBI Taxonomy" id="3634"/>
    <lineage>
        <taxon>Eukaryota</taxon>
        <taxon>Viridiplantae</taxon>
        <taxon>Streptophyta</taxon>
        <taxon>Embryophyta</taxon>
        <taxon>Tracheophyta</taxon>
        <taxon>Spermatophyta</taxon>
        <taxon>Magnoliopsida</taxon>
        <taxon>eudicotyledons</taxon>
        <taxon>Gunneridae</taxon>
        <taxon>Pentapetalae</taxon>
        <taxon>rosids</taxon>
        <taxon>malvids</taxon>
        <taxon>Malvales</taxon>
        <taxon>Malvaceae</taxon>
        <taxon>Malvoideae</taxon>
        <taxon>Gossypium</taxon>
    </lineage>
</organism>